<dbReference type="Proteomes" id="UP000828048">
    <property type="component" value="Chromosome 4"/>
</dbReference>
<dbReference type="EMBL" id="CM037154">
    <property type="protein sequence ID" value="KAH7861629.1"/>
    <property type="molecule type" value="Genomic_DNA"/>
</dbReference>
<protein>
    <submittedName>
        <fullName evidence="1">Uncharacterized protein</fullName>
    </submittedName>
</protein>
<sequence>MSKSHIHELRNRLYNVTKTGTMDEYIDEIRNHAHRLDAVGHHVDDDDLVFYTLNGLPVEEFRNLKTAVRTRGDVTFEELTTILHSEEIQIHKHEASSSAKVFVTTEKGSSGAQNATPDITTNGLSTNMAYSSQLQMFQPQNTQGAYYPQNAPTQNRNTGYDNRGRGRNTGYGQRNPCQICGKSNHTAYSCYQRQNLNFQPPSFVNTGSGRSNSQTWNGGNQNGYGGFHGSDTGTSGYGKTQVGCYGMPPTQGGCVLFGNSQPSGFYGMPGVGFNGGYGMPGVGFNGYMSTPQGSPGMGFNGGYGIPSFVSPQNQGSQFIRPVHLSLESLSSLNLQHLHQ</sequence>
<accession>A0ACB7Z749</accession>
<gene>
    <name evidence="1" type="ORF">Vadar_028630</name>
</gene>
<comment type="caution">
    <text evidence="1">The sequence shown here is derived from an EMBL/GenBank/DDBJ whole genome shotgun (WGS) entry which is preliminary data.</text>
</comment>
<organism evidence="1 2">
    <name type="scientific">Vaccinium darrowii</name>
    <dbReference type="NCBI Taxonomy" id="229202"/>
    <lineage>
        <taxon>Eukaryota</taxon>
        <taxon>Viridiplantae</taxon>
        <taxon>Streptophyta</taxon>
        <taxon>Embryophyta</taxon>
        <taxon>Tracheophyta</taxon>
        <taxon>Spermatophyta</taxon>
        <taxon>Magnoliopsida</taxon>
        <taxon>eudicotyledons</taxon>
        <taxon>Gunneridae</taxon>
        <taxon>Pentapetalae</taxon>
        <taxon>asterids</taxon>
        <taxon>Ericales</taxon>
        <taxon>Ericaceae</taxon>
        <taxon>Vaccinioideae</taxon>
        <taxon>Vaccinieae</taxon>
        <taxon>Vaccinium</taxon>
    </lineage>
</organism>
<evidence type="ECO:0000313" key="1">
    <source>
        <dbReference type="EMBL" id="KAH7861629.1"/>
    </source>
</evidence>
<reference evidence="1 2" key="1">
    <citation type="journal article" date="2021" name="Hortic Res">
        <title>High-quality reference genome and annotation aids understanding of berry development for evergreen blueberry (Vaccinium darrowii).</title>
        <authorList>
            <person name="Yu J."/>
            <person name="Hulse-Kemp A.M."/>
            <person name="Babiker E."/>
            <person name="Staton M."/>
        </authorList>
    </citation>
    <scope>NUCLEOTIDE SEQUENCE [LARGE SCALE GENOMIC DNA]</scope>
    <source>
        <strain evidence="2">cv. NJ 8807/NJ 8810</strain>
        <tissue evidence="1">Young leaf</tissue>
    </source>
</reference>
<name>A0ACB7Z749_9ERIC</name>
<proteinExistence type="predicted"/>
<evidence type="ECO:0000313" key="2">
    <source>
        <dbReference type="Proteomes" id="UP000828048"/>
    </source>
</evidence>
<keyword evidence="2" id="KW-1185">Reference proteome</keyword>